<accession>A0A6J6P1H4</accession>
<protein>
    <submittedName>
        <fullName evidence="1">Unannotated protein</fullName>
    </submittedName>
</protein>
<proteinExistence type="predicted"/>
<organism evidence="1">
    <name type="scientific">freshwater metagenome</name>
    <dbReference type="NCBI Taxonomy" id="449393"/>
    <lineage>
        <taxon>unclassified sequences</taxon>
        <taxon>metagenomes</taxon>
        <taxon>ecological metagenomes</taxon>
    </lineage>
</organism>
<reference evidence="1" key="1">
    <citation type="submission" date="2020-05" db="EMBL/GenBank/DDBJ databases">
        <authorList>
            <person name="Chiriac C."/>
            <person name="Salcher M."/>
            <person name="Ghai R."/>
            <person name="Kavagutti S V."/>
        </authorList>
    </citation>
    <scope>NUCLEOTIDE SEQUENCE</scope>
</reference>
<gene>
    <name evidence="1" type="ORF">UFOPK2366_00865</name>
</gene>
<name>A0A6J6P1H4_9ZZZZ</name>
<dbReference type="AlphaFoldDB" id="A0A6J6P1H4"/>
<dbReference type="EMBL" id="CAEZXM010000143">
    <property type="protein sequence ID" value="CAB4693100.1"/>
    <property type="molecule type" value="Genomic_DNA"/>
</dbReference>
<sequence length="57" mass="6008">MLACSPGAATPVPDDFAWPTAATHIKHTPRLGSIEATNCPRALPHNQLAMGWAGLML</sequence>
<evidence type="ECO:0000313" key="1">
    <source>
        <dbReference type="EMBL" id="CAB4693100.1"/>
    </source>
</evidence>